<gene>
    <name evidence="2" type="ORF">BP5553_08058</name>
</gene>
<keyword evidence="3" id="KW-1185">Reference proteome</keyword>
<protein>
    <submittedName>
        <fullName evidence="2">Uncharacterized protein</fullName>
    </submittedName>
</protein>
<name>A0A370TFM0_9HELO</name>
<dbReference type="Proteomes" id="UP000254866">
    <property type="component" value="Unassembled WGS sequence"/>
</dbReference>
<evidence type="ECO:0000256" key="1">
    <source>
        <dbReference type="SAM" id="MobiDB-lite"/>
    </source>
</evidence>
<feature type="region of interest" description="Disordered" evidence="1">
    <location>
        <begin position="1"/>
        <end position="27"/>
    </location>
</feature>
<reference evidence="2 3" key="1">
    <citation type="journal article" date="2018" name="IMA Fungus">
        <title>IMA Genome-F 9: Draft genome sequence of Annulohypoxylon stygium, Aspergillus mulundensis, Berkeleyomyces basicola (syn. Thielaviopsis basicola), Ceratocystis smalleyi, two Cercospora beticola strains, Coleophoma cylindrospora, Fusarium fracticaudum, Phialophora cf. hyalina, and Morchella septimelata.</title>
        <authorList>
            <person name="Wingfield B.D."/>
            <person name="Bills G.F."/>
            <person name="Dong Y."/>
            <person name="Huang W."/>
            <person name="Nel W.J."/>
            <person name="Swalarsk-Parry B.S."/>
            <person name="Vaghefi N."/>
            <person name="Wilken P.M."/>
            <person name="An Z."/>
            <person name="de Beer Z.W."/>
            <person name="De Vos L."/>
            <person name="Chen L."/>
            <person name="Duong T.A."/>
            <person name="Gao Y."/>
            <person name="Hammerbacher A."/>
            <person name="Kikkert J.R."/>
            <person name="Li Y."/>
            <person name="Li H."/>
            <person name="Li K."/>
            <person name="Li Q."/>
            <person name="Liu X."/>
            <person name="Ma X."/>
            <person name="Naidoo K."/>
            <person name="Pethybridge S.J."/>
            <person name="Sun J."/>
            <person name="Steenkamp E.T."/>
            <person name="van der Nest M.A."/>
            <person name="van Wyk S."/>
            <person name="Wingfield M.J."/>
            <person name="Xiong C."/>
            <person name="Yue Q."/>
            <person name="Zhang X."/>
        </authorList>
    </citation>
    <scope>NUCLEOTIDE SEQUENCE [LARGE SCALE GENOMIC DNA]</scope>
    <source>
        <strain evidence="2 3">BP 5553</strain>
    </source>
</reference>
<feature type="compositionally biased region" description="Polar residues" evidence="1">
    <location>
        <begin position="1"/>
        <end position="16"/>
    </location>
</feature>
<accession>A0A370TFM0</accession>
<dbReference type="GeneID" id="43600907"/>
<dbReference type="AlphaFoldDB" id="A0A370TFM0"/>
<feature type="region of interest" description="Disordered" evidence="1">
    <location>
        <begin position="42"/>
        <end position="91"/>
    </location>
</feature>
<proteinExistence type="predicted"/>
<comment type="caution">
    <text evidence="2">The sequence shown here is derived from an EMBL/GenBank/DDBJ whole genome shotgun (WGS) entry which is preliminary data.</text>
</comment>
<sequence>MGYQSHKQSNSQTMSAKEQDGASMMSTSTYASTMSILKEAAKQKLHLSSKDSDKKARKEAKKSAARSTVLVDGVPTKKRQPLKDSMTPRQRTAEAYMIQATLK</sequence>
<evidence type="ECO:0000313" key="3">
    <source>
        <dbReference type="Proteomes" id="UP000254866"/>
    </source>
</evidence>
<evidence type="ECO:0000313" key="2">
    <source>
        <dbReference type="EMBL" id="RDL33690.1"/>
    </source>
</evidence>
<dbReference type="EMBL" id="NPIC01000008">
    <property type="protein sequence ID" value="RDL33690.1"/>
    <property type="molecule type" value="Genomic_DNA"/>
</dbReference>
<organism evidence="2 3">
    <name type="scientific">Venustampulla echinocandica</name>
    <dbReference type="NCBI Taxonomy" id="2656787"/>
    <lineage>
        <taxon>Eukaryota</taxon>
        <taxon>Fungi</taxon>
        <taxon>Dikarya</taxon>
        <taxon>Ascomycota</taxon>
        <taxon>Pezizomycotina</taxon>
        <taxon>Leotiomycetes</taxon>
        <taxon>Helotiales</taxon>
        <taxon>Pleuroascaceae</taxon>
        <taxon>Venustampulla</taxon>
    </lineage>
</organism>
<dbReference type="RefSeq" id="XP_031866972.1">
    <property type="nucleotide sequence ID" value="XM_032016681.1"/>
</dbReference>